<protein>
    <submittedName>
        <fullName evidence="7">8-oxo-dGTP diphosphatase</fullName>
        <ecNumber evidence="7">3.6.1.55</ecNumber>
    </submittedName>
</protein>
<gene>
    <name evidence="7" type="primary">mutX_1</name>
    <name evidence="7" type="ORF">SDC9_80945</name>
</gene>
<keyword evidence="4 7" id="KW-0378">Hydrolase</keyword>
<dbReference type="Pfam" id="PF00293">
    <property type="entry name" value="NUDIX"/>
    <property type="match status" value="1"/>
</dbReference>
<sequence length="168" mass="18690">MARAYARRVPYAPVLTTLAYVVRDGQVLMCHRIARDTDEQYGKWNGLGGKLEQSEDAAAGIIRELAEEAGIVPTAMTLRGTLNWPGFSGPDGHVFGLVFLVTAFEGEPPQRNVEGELRWVPLEDLMDLDMWEGDRHFLPLLFDDDPRPFHAVIPYAAGRPTGVTVTRL</sequence>
<accession>A0A644Z6L4</accession>
<evidence type="ECO:0000256" key="3">
    <source>
        <dbReference type="ARBA" id="ARBA00022723"/>
    </source>
</evidence>
<dbReference type="Gene3D" id="3.90.79.10">
    <property type="entry name" value="Nucleoside Triphosphate Pyrophosphohydrolase"/>
    <property type="match status" value="1"/>
</dbReference>
<dbReference type="EC" id="3.6.1.55" evidence="7"/>
<dbReference type="SUPFAM" id="SSF55811">
    <property type="entry name" value="Nudix"/>
    <property type="match status" value="1"/>
</dbReference>
<dbReference type="GO" id="GO:0006281">
    <property type="term" value="P:DNA repair"/>
    <property type="evidence" value="ECO:0007669"/>
    <property type="project" value="InterPro"/>
</dbReference>
<dbReference type="PANTHER" id="PTHR43758:SF2">
    <property type="entry name" value="OXIDIZED PURINE NUCLEOSIDE TRIPHOSPHATE HYDROLASE"/>
    <property type="match status" value="1"/>
</dbReference>
<keyword evidence="3" id="KW-0479">Metal-binding</keyword>
<dbReference type="GO" id="GO:0008413">
    <property type="term" value="F:8-oxo-7,8-dihydroguanosine triphosphate pyrophosphatase activity"/>
    <property type="evidence" value="ECO:0007669"/>
    <property type="project" value="InterPro"/>
</dbReference>
<evidence type="ECO:0000256" key="4">
    <source>
        <dbReference type="ARBA" id="ARBA00022801"/>
    </source>
</evidence>
<evidence type="ECO:0000259" key="6">
    <source>
        <dbReference type="PROSITE" id="PS51462"/>
    </source>
</evidence>
<comment type="similarity">
    <text evidence="2">Belongs to the Nudix hydrolase family.</text>
</comment>
<dbReference type="GO" id="GO:0005737">
    <property type="term" value="C:cytoplasm"/>
    <property type="evidence" value="ECO:0007669"/>
    <property type="project" value="TreeGrafter"/>
</dbReference>
<keyword evidence="5" id="KW-0460">Magnesium</keyword>
<proteinExistence type="inferred from homology"/>
<reference evidence="7" key="1">
    <citation type="submission" date="2019-08" db="EMBL/GenBank/DDBJ databases">
        <authorList>
            <person name="Kucharzyk K."/>
            <person name="Murdoch R.W."/>
            <person name="Higgins S."/>
            <person name="Loffler F."/>
        </authorList>
    </citation>
    <scope>NUCLEOTIDE SEQUENCE</scope>
</reference>
<dbReference type="InterPro" id="IPR020084">
    <property type="entry name" value="NUDIX_hydrolase_CS"/>
</dbReference>
<dbReference type="PROSITE" id="PS51462">
    <property type="entry name" value="NUDIX"/>
    <property type="match status" value="1"/>
</dbReference>
<dbReference type="InterPro" id="IPR003562">
    <property type="entry name" value="Mutator_MutX_prot"/>
</dbReference>
<evidence type="ECO:0000313" key="7">
    <source>
        <dbReference type="EMBL" id="MPM34363.1"/>
    </source>
</evidence>
<evidence type="ECO:0000256" key="1">
    <source>
        <dbReference type="ARBA" id="ARBA00001946"/>
    </source>
</evidence>
<dbReference type="GO" id="GO:0046872">
    <property type="term" value="F:metal ion binding"/>
    <property type="evidence" value="ECO:0007669"/>
    <property type="project" value="UniProtKB-KW"/>
</dbReference>
<comment type="caution">
    <text evidence="7">The sequence shown here is derived from an EMBL/GenBank/DDBJ whole genome shotgun (WGS) entry which is preliminary data.</text>
</comment>
<dbReference type="CDD" id="cd18886">
    <property type="entry name" value="NUDIX_MutT_Nudt1"/>
    <property type="match status" value="1"/>
</dbReference>
<evidence type="ECO:0000256" key="5">
    <source>
        <dbReference type="ARBA" id="ARBA00022842"/>
    </source>
</evidence>
<dbReference type="AlphaFoldDB" id="A0A644Z6L4"/>
<name>A0A644Z6L4_9ZZZZ</name>
<dbReference type="PRINTS" id="PR01402">
    <property type="entry name" value="MUTATORMUTX"/>
</dbReference>
<dbReference type="PANTHER" id="PTHR43758">
    <property type="entry name" value="7,8-DIHYDRO-8-OXOGUANINE TRIPHOSPHATASE"/>
    <property type="match status" value="1"/>
</dbReference>
<dbReference type="InterPro" id="IPR015797">
    <property type="entry name" value="NUDIX_hydrolase-like_dom_sf"/>
</dbReference>
<dbReference type="InterPro" id="IPR000086">
    <property type="entry name" value="NUDIX_hydrolase_dom"/>
</dbReference>
<organism evidence="7">
    <name type="scientific">bioreactor metagenome</name>
    <dbReference type="NCBI Taxonomy" id="1076179"/>
    <lineage>
        <taxon>unclassified sequences</taxon>
        <taxon>metagenomes</taxon>
        <taxon>ecological metagenomes</taxon>
    </lineage>
</organism>
<comment type="cofactor">
    <cofactor evidence="1">
        <name>Mg(2+)</name>
        <dbReference type="ChEBI" id="CHEBI:18420"/>
    </cofactor>
</comment>
<evidence type="ECO:0000256" key="2">
    <source>
        <dbReference type="ARBA" id="ARBA00005582"/>
    </source>
</evidence>
<dbReference type="EMBL" id="VSSQ01006950">
    <property type="protein sequence ID" value="MPM34363.1"/>
    <property type="molecule type" value="Genomic_DNA"/>
</dbReference>
<dbReference type="GO" id="GO:0035539">
    <property type="term" value="F:8-oxo-7,8-dihydrodeoxyguanosine triphosphate pyrophosphatase activity"/>
    <property type="evidence" value="ECO:0007669"/>
    <property type="project" value="UniProtKB-EC"/>
</dbReference>
<feature type="domain" description="Nudix hydrolase" evidence="6">
    <location>
        <begin position="12"/>
        <end position="143"/>
    </location>
</feature>
<dbReference type="PROSITE" id="PS00893">
    <property type="entry name" value="NUDIX_BOX"/>
    <property type="match status" value="1"/>
</dbReference>